<dbReference type="Pfam" id="PF05258">
    <property type="entry name" value="DciA"/>
    <property type="match status" value="1"/>
</dbReference>
<dbReference type="InterPro" id="IPR007922">
    <property type="entry name" value="DciA-like"/>
</dbReference>
<protein>
    <submittedName>
        <fullName evidence="1">DUF721 domain-containing protein</fullName>
    </submittedName>
</protein>
<dbReference type="Proteomes" id="UP000295517">
    <property type="component" value="Chromosome"/>
</dbReference>
<dbReference type="EMBL" id="CP038254">
    <property type="protein sequence ID" value="QBR83397.1"/>
    <property type="molecule type" value="Genomic_DNA"/>
</dbReference>
<evidence type="ECO:0000313" key="1">
    <source>
        <dbReference type="EMBL" id="QBR83397.1"/>
    </source>
</evidence>
<proteinExistence type="predicted"/>
<dbReference type="RefSeq" id="WP_135059790.1">
    <property type="nucleotide sequence ID" value="NZ_CP038254.1"/>
</dbReference>
<organism evidence="1 2">
    <name type="scientific">Legionella israelensis</name>
    <dbReference type="NCBI Taxonomy" id="454"/>
    <lineage>
        <taxon>Bacteria</taxon>
        <taxon>Pseudomonadati</taxon>
        <taxon>Pseudomonadota</taxon>
        <taxon>Gammaproteobacteria</taxon>
        <taxon>Legionellales</taxon>
        <taxon>Legionellaceae</taxon>
        <taxon>Legionella</taxon>
    </lineage>
</organism>
<gene>
    <name evidence="1" type="ORF">E3983_02845</name>
</gene>
<accession>A0AAX1EEV7</accession>
<evidence type="ECO:0000313" key="2">
    <source>
        <dbReference type="Proteomes" id="UP000295517"/>
    </source>
</evidence>
<dbReference type="AlphaFoldDB" id="A0AAX1EEV7"/>
<reference evidence="1 2" key="1">
    <citation type="submission" date="2019-03" db="EMBL/GenBank/DDBJ databases">
        <title>Diverse conjugative elements silence natural transformation in Legionella species.</title>
        <authorList>
            <person name="Durieux I."/>
            <person name="Ginevra C."/>
            <person name="Attaiech L."/>
            <person name="Picq K."/>
            <person name="Juan P.A."/>
            <person name="Jarraud S."/>
            <person name="Charpentier X."/>
        </authorList>
    </citation>
    <scope>NUCLEOTIDE SEQUENCE [LARGE SCALE GENOMIC DNA]</scope>
    <source>
        <strain evidence="1 2">HL-0427-4011</strain>
    </source>
</reference>
<name>A0AAX1EEV7_9GAMM</name>
<sequence length="138" mass="15662">MRPINQCLNSQLVRICQKAFQLEGLQNKLIPLLPENLQPFCQVGSFNKGCLVITTSDAAWASQLRFILPELRDNLRKQGLYQLSSIDIAITEQGERERPKKKPSLNPISENARKNILNACEQMTYQPLKEALKKLGRG</sequence>